<keyword evidence="3" id="KW-1185">Reference proteome</keyword>
<feature type="region of interest" description="Disordered" evidence="1">
    <location>
        <begin position="1"/>
        <end position="159"/>
    </location>
</feature>
<feature type="compositionally biased region" description="Basic and acidic residues" evidence="1">
    <location>
        <begin position="24"/>
        <end position="38"/>
    </location>
</feature>
<proteinExistence type="predicted"/>
<feature type="compositionally biased region" description="Basic residues" evidence="1">
    <location>
        <begin position="235"/>
        <end position="244"/>
    </location>
</feature>
<reference evidence="2 3" key="1">
    <citation type="journal article" date="2024" name="Commun. Biol.">
        <title>Comparative genomic analysis of thermophilic fungi reveals convergent evolutionary adaptations and gene losses.</title>
        <authorList>
            <person name="Steindorff A.S."/>
            <person name="Aguilar-Pontes M.V."/>
            <person name="Robinson A.J."/>
            <person name="Andreopoulos B."/>
            <person name="LaButti K."/>
            <person name="Kuo A."/>
            <person name="Mondo S."/>
            <person name="Riley R."/>
            <person name="Otillar R."/>
            <person name="Haridas S."/>
            <person name="Lipzen A."/>
            <person name="Grimwood J."/>
            <person name="Schmutz J."/>
            <person name="Clum A."/>
            <person name="Reid I.D."/>
            <person name="Moisan M.C."/>
            <person name="Butler G."/>
            <person name="Nguyen T.T.M."/>
            <person name="Dewar K."/>
            <person name="Conant G."/>
            <person name="Drula E."/>
            <person name="Henrissat B."/>
            <person name="Hansel C."/>
            <person name="Singer S."/>
            <person name="Hutchinson M.I."/>
            <person name="de Vries R.P."/>
            <person name="Natvig D.O."/>
            <person name="Powell A.J."/>
            <person name="Tsang A."/>
            <person name="Grigoriev I.V."/>
        </authorList>
    </citation>
    <scope>NUCLEOTIDE SEQUENCE [LARGE SCALE GENOMIC DNA]</scope>
    <source>
        <strain evidence="2 3">ATCC 24622</strain>
    </source>
</reference>
<sequence length="301" mass="33079">MASSSPQRPKRDRRKPPFRFSQKQKQDEPPPELSVEKRTPKKSGGKPASGSSPVLPNEQAEDLSRKELLLKEPSPLPVSEDCSMPATRLRRRAPAKPAGGTSNGTTSPVSPSSIESSPSTTAPPRTRTTRTGAAAAAAAAASAASRSRKVNDPYAGEPSTIPEGVFRASCAYVLTWAESSLAADGADAASKLVDPVFGSFTAPHGSLSERELEMALEKRRSAWRQQEQQEWRPAVKVRRRRRREHPLSSLTDGTVDVMTGLPQTTTVELDGRIFDFETELRFESMDEMAQWKERWRVRKVT</sequence>
<evidence type="ECO:0000313" key="3">
    <source>
        <dbReference type="Proteomes" id="UP001586593"/>
    </source>
</evidence>
<dbReference type="EMBL" id="JAZHXJ010000047">
    <property type="protein sequence ID" value="KAL1879070.1"/>
    <property type="molecule type" value="Genomic_DNA"/>
</dbReference>
<feature type="region of interest" description="Disordered" evidence="1">
    <location>
        <begin position="234"/>
        <end position="256"/>
    </location>
</feature>
<dbReference type="Proteomes" id="UP001586593">
    <property type="component" value="Unassembled WGS sequence"/>
</dbReference>
<feature type="compositionally biased region" description="Low complexity" evidence="1">
    <location>
        <begin position="71"/>
        <end position="80"/>
    </location>
</feature>
<gene>
    <name evidence="2" type="ORF">VTK73DRAFT_7396</name>
</gene>
<accession>A0ABR3XSU3</accession>
<comment type="caution">
    <text evidence="2">The sequence shown here is derived from an EMBL/GenBank/DDBJ whole genome shotgun (WGS) entry which is preliminary data.</text>
</comment>
<protein>
    <submittedName>
        <fullName evidence="2">Uncharacterized protein</fullName>
    </submittedName>
</protein>
<organism evidence="2 3">
    <name type="scientific">Phialemonium thermophilum</name>
    <dbReference type="NCBI Taxonomy" id="223376"/>
    <lineage>
        <taxon>Eukaryota</taxon>
        <taxon>Fungi</taxon>
        <taxon>Dikarya</taxon>
        <taxon>Ascomycota</taxon>
        <taxon>Pezizomycotina</taxon>
        <taxon>Sordariomycetes</taxon>
        <taxon>Sordariomycetidae</taxon>
        <taxon>Cephalothecales</taxon>
        <taxon>Cephalothecaceae</taxon>
        <taxon>Phialemonium</taxon>
    </lineage>
</organism>
<feature type="compositionally biased region" description="Basic residues" evidence="1">
    <location>
        <begin position="8"/>
        <end position="17"/>
    </location>
</feature>
<evidence type="ECO:0000256" key="1">
    <source>
        <dbReference type="SAM" id="MobiDB-lite"/>
    </source>
</evidence>
<feature type="compositionally biased region" description="Low complexity" evidence="1">
    <location>
        <begin position="105"/>
        <end position="145"/>
    </location>
</feature>
<evidence type="ECO:0000313" key="2">
    <source>
        <dbReference type="EMBL" id="KAL1879070.1"/>
    </source>
</evidence>
<name>A0ABR3XSU3_9PEZI</name>